<keyword evidence="2" id="KW-1185">Reference proteome</keyword>
<dbReference type="EMBL" id="PGOL01001879">
    <property type="protein sequence ID" value="PKI53162.1"/>
    <property type="molecule type" value="Genomic_DNA"/>
</dbReference>
<dbReference type="OrthoDB" id="116380at2759"/>
<accession>A0A2I0JA74</accession>
<protein>
    <submittedName>
        <fullName evidence="1">Uncharacterized protein</fullName>
    </submittedName>
</protein>
<organism evidence="1 2">
    <name type="scientific">Punica granatum</name>
    <name type="common">Pomegranate</name>
    <dbReference type="NCBI Taxonomy" id="22663"/>
    <lineage>
        <taxon>Eukaryota</taxon>
        <taxon>Viridiplantae</taxon>
        <taxon>Streptophyta</taxon>
        <taxon>Embryophyta</taxon>
        <taxon>Tracheophyta</taxon>
        <taxon>Spermatophyta</taxon>
        <taxon>Magnoliopsida</taxon>
        <taxon>eudicotyledons</taxon>
        <taxon>Gunneridae</taxon>
        <taxon>Pentapetalae</taxon>
        <taxon>rosids</taxon>
        <taxon>malvids</taxon>
        <taxon>Myrtales</taxon>
        <taxon>Lythraceae</taxon>
        <taxon>Punica</taxon>
    </lineage>
</organism>
<comment type="caution">
    <text evidence="1">The sequence shown here is derived from an EMBL/GenBank/DDBJ whole genome shotgun (WGS) entry which is preliminary data.</text>
</comment>
<proteinExistence type="predicted"/>
<reference evidence="1 2" key="1">
    <citation type="submission" date="2017-11" db="EMBL/GenBank/DDBJ databases">
        <title>De-novo sequencing of pomegranate (Punica granatum L.) genome.</title>
        <authorList>
            <person name="Akparov Z."/>
            <person name="Amiraslanov A."/>
            <person name="Hajiyeva S."/>
            <person name="Abbasov M."/>
            <person name="Kaur K."/>
            <person name="Hamwieh A."/>
            <person name="Solovyev V."/>
            <person name="Salamov A."/>
            <person name="Braich B."/>
            <person name="Kosarev P."/>
            <person name="Mahmoud A."/>
            <person name="Hajiyev E."/>
            <person name="Babayeva S."/>
            <person name="Izzatullayeva V."/>
            <person name="Mammadov A."/>
            <person name="Mammadov A."/>
            <person name="Sharifova S."/>
            <person name="Ojaghi J."/>
            <person name="Eynullazada K."/>
            <person name="Bayramov B."/>
            <person name="Abdulazimova A."/>
            <person name="Shahmuradov I."/>
        </authorList>
    </citation>
    <scope>NUCLEOTIDE SEQUENCE [LARGE SCALE GENOMIC DNA]</scope>
    <source>
        <strain evidence="2">cv. AG2017</strain>
        <tissue evidence="1">Leaf</tissue>
    </source>
</reference>
<evidence type="ECO:0000313" key="2">
    <source>
        <dbReference type="Proteomes" id="UP000233551"/>
    </source>
</evidence>
<name>A0A2I0JA74_PUNGR</name>
<gene>
    <name evidence="1" type="ORF">CRG98_026467</name>
</gene>
<evidence type="ECO:0000313" key="1">
    <source>
        <dbReference type="EMBL" id="PKI53162.1"/>
    </source>
</evidence>
<dbReference type="STRING" id="22663.A0A2I0JA74"/>
<dbReference type="AlphaFoldDB" id="A0A2I0JA74"/>
<dbReference type="GeneID" id="116210780"/>
<sequence>MALENVPKLRCNANGLTTESTNERLGIFGDNKLEEKESRHRGSESGWTKYIVNTEGDDGTKDDKINYQDDDDDKDDDTDNYVTSDASSGVCHLVISCGYNS</sequence>
<dbReference type="Proteomes" id="UP000233551">
    <property type="component" value="Unassembled WGS sequence"/>
</dbReference>